<dbReference type="PROSITE" id="PS00606">
    <property type="entry name" value="KS3_1"/>
    <property type="match status" value="1"/>
</dbReference>
<evidence type="ECO:0000256" key="3">
    <source>
        <dbReference type="ARBA" id="ARBA00022553"/>
    </source>
</evidence>
<evidence type="ECO:0000256" key="6">
    <source>
        <dbReference type="ARBA" id="ARBA00023268"/>
    </source>
</evidence>
<dbReference type="EMBL" id="ML996264">
    <property type="protein sequence ID" value="KAF2728849.1"/>
    <property type="molecule type" value="Genomic_DNA"/>
</dbReference>
<keyword evidence="5" id="KW-0808">Transferase</keyword>
<dbReference type="InterPro" id="IPR049900">
    <property type="entry name" value="PKS_mFAS_DH"/>
</dbReference>
<evidence type="ECO:0000256" key="4">
    <source>
        <dbReference type="ARBA" id="ARBA00022603"/>
    </source>
</evidence>
<dbReference type="SMART" id="SM00823">
    <property type="entry name" value="PKS_PP"/>
    <property type="match status" value="1"/>
</dbReference>
<dbReference type="Gene3D" id="1.10.1200.10">
    <property type="entry name" value="ACP-like"/>
    <property type="match status" value="1"/>
</dbReference>
<evidence type="ECO:0000256" key="7">
    <source>
        <dbReference type="PROSITE-ProRule" id="PRU01363"/>
    </source>
</evidence>
<dbReference type="InterPro" id="IPR001375">
    <property type="entry name" value="Peptidase_S9_cat"/>
</dbReference>
<organism evidence="12 13">
    <name type="scientific">Polyplosphaeria fusca</name>
    <dbReference type="NCBI Taxonomy" id="682080"/>
    <lineage>
        <taxon>Eukaryota</taxon>
        <taxon>Fungi</taxon>
        <taxon>Dikarya</taxon>
        <taxon>Ascomycota</taxon>
        <taxon>Pezizomycotina</taxon>
        <taxon>Dothideomycetes</taxon>
        <taxon>Pleosporomycetidae</taxon>
        <taxon>Pleosporales</taxon>
        <taxon>Tetraplosphaeriaceae</taxon>
        <taxon>Polyplosphaeria</taxon>
    </lineage>
</organism>
<dbReference type="InterPro" id="IPR029063">
    <property type="entry name" value="SAM-dependent_MTases_sf"/>
</dbReference>
<dbReference type="SMART" id="SM00825">
    <property type="entry name" value="PKS_KS"/>
    <property type="match status" value="1"/>
</dbReference>
<dbReference type="InterPro" id="IPR016039">
    <property type="entry name" value="Thiolase-like"/>
</dbReference>
<dbReference type="Gene3D" id="3.40.366.10">
    <property type="entry name" value="Malonyl-Coenzyme A Acyl Carrier Protein, domain 2"/>
    <property type="match status" value="1"/>
</dbReference>
<proteinExistence type="predicted"/>
<dbReference type="Gene3D" id="3.40.50.150">
    <property type="entry name" value="Vaccinia Virus protein VP39"/>
    <property type="match status" value="1"/>
</dbReference>
<dbReference type="InterPro" id="IPR020806">
    <property type="entry name" value="PKS_PP-bd"/>
</dbReference>
<dbReference type="Pfam" id="PF18558">
    <property type="entry name" value="HTH_51"/>
    <property type="match status" value="1"/>
</dbReference>
<dbReference type="Proteomes" id="UP000799444">
    <property type="component" value="Unassembled WGS sequence"/>
</dbReference>
<dbReference type="GO" id="GO:0004312">
    <property type="term" value="F:fatty acid synthase activity"/>
    <property type="evidence" value="ECO:0007669"/>
    <property type="project" value="TreeGrafter"/>
</dbReference>
<evidence type="ECO:0000313" key="13">
    <source>
        <dbReference type="Proteomes" id="UP000799444"/>
    </source>
</evidence>
<feature type="region of interest" description="C-terminal hotdog fold" evidence="7">
    <location>
        <begin position="1073"/>
        <end position="1222"/>
    </location>
</feature>
<evidence type="ECO:0000313" key="12">
    <source>
        <dbReference type="EMBL" id="KAF2728849.1"/>
    </source>
</evidence>
<protein>
    <submittedName>
        <fullName evidence="12">BcPKS19, polyketide synthase</fullName>
    </submittedName>
</protein>
<dbReference type="InterPro" id="IPR016036">
    <property type="entry name" value="Malonyl_transacylase_ACP-bd"/>
</dbReference>
<feature type="region of interest" description="Disordered" evidence="8">
    <location>
        <begin position="1348"/>
        <end position="1379"/>
    </location>
</feature>
<name>A0A9P4UW28_9PLEO</name>
<dbReference type="InterPro" id="IPR020841">
    <property type="entry name" value="PKS_Beta-ketoAc_synthase_dom"/>
</dbReference>
<dbReference type="GO" id="GO:0044550">
    <property type="term" value="P:secondary metabolite biosynthetic process"/>
    <property type="evidence" value="ECO:0007669"/>
    <property type="project" value="TreeGrafter"/>
</dbReference>
<feature type="domain" description="Ketosynthase family 3 (KS3)" evidence="10">
    <location>
        <begin position="15"/>
        <end position="431"/>
    </location>
</feature>
<dbReference type="CDD" id="cd00833">
    <property type="entry name" value="PKS"/>
    <property type="match status" value="1"/>
</dbReference>
<dbReference type="InterPro" id="IPR013094">
    <property type="entry name" value="AB_hydrolase_3"/>
</dbReference>
<feature type="domain" description="PKS/mFAS DH" evidence="11">
    <location>
        <begin position="909"/>
        <end position="1222"/>
    </location>
</feature>
<dbReference type="GO" id="GO:0008236">
    <property type="term" value="F:serine-type peptidase activity"/>
    <property type="evidence" value="ECO:0007669"/>
    <property type="project" value="InterPro"/>
</dbReference>
<dbReference type="GO" id="GO:0006633">
    <property type="term" value="P:fatty acid biosynthetic process"/>
    <property type="evidence" value="ECO:0007669"/>
    <property type="project" value="InterPro"/>
</dbReference>
<dbReference type="PROSITE" id="PS00012">
    <property type="entry name" value="PHOSPHOPANTETHEINE"/>
    <property type="match status" value="1"/>
</dbReference>
<feature type="region of interest" description="N-terminal hotdog fold" evidence="7">
    <location>
        <begin position="909"/>
        <end position="1045"/>
    </location>
</feature>
<dbReference type="InterPro" id="IPR042104">
    <property type="entry name" value="PKS_dehydratase_sf"/>
</dbReference>
<feature type="domain" description="Carrier" evidence="9">
    <location>
        <begin position="1264"/>
        <end position="1341"/>
    </location>
</feature>
<dbReference type="PROSITE" id="PS52019">
    <property type="entry name" value="PKS_MFAS_DH"/>
    <property type="match status" value="1"/>
</dbReference>
<dbReference type="Pfam" id="PF00550">
    <property type="entry name" value="PP-binding"/>
    <property type="match status" value="1"/>
</dbReference>
<dbReference type="Gene3D" id="3.40.47.10">
    <property type="match status" value="1"/>
</dbReference>
<reference evidence="12" key="1">
    <citation type="journal article" date="2020" name="Stud. Mycol.">
        <title>101 Dothideomycetes genomes: a test case for predicting lifestyles and emergence of pathogens.</title>
        <authorList>
            <person name="Haridas S."/>
            <person name="Albert R."/>
            <person name="Binder M."/>
            <person name="Bloem J."/>
            <person name="Labutti K."/>
            <person name="Salamov A."/>
            <person name="Andreopoulos B."/>
            <person name="Baker S."/>
            <person name="Barry K."/>
            <person name="Bills G."/>
            <person name="Bluhm B."/>
            <person name="Cannon C."/>
            <person name="Castanera R."/>
            <person name="Culley D."/>
            <person name="Daum C."/>
            <person name="Ezra D."/>
            <person name="Gonzalez J."/>
            <person name="Henrissat B."/>
            <person name="Kuo A."/>
            <person name="Liang C."/>
            <person name="Lipzen A."/>
            <person name="Lutzoni F."/>
            <person name="Magnuson J."/>
            <person name="Mondo S."/>
            <person name="Nolan M."/>
            <person name="Ohm R."/>
            <person name="Pangilinan J."/>
            <person name="Park H.-J."/>
            <person name="Ramirez L."/>
            <person name="Alfaro M."/>
            <person name="Sun H."/>
            <person name="Tritt A."/>
            <person name="Yoshinaga Y."/>
            <person name="Zwiers L.-H."/>
            <person name="Turgeon B."/>
            <person name="Goodwin S."/>
            <person name="Spatafora J."/>
            <person name="Crous P."/>
            <person name="Grigoriev I."/>
        </authorList>
    </citation>
    <scope>NUCLEOTIDE SEQUENCE</scope>
    <source>
        <strain evidence="12">CBS 125425</strain>
    </source>
</reference>
<feature type="active site" description="Proton acceptor; for dehydratase activity" evidence="7">
    <location>
        <position position="943"/>
    </location>
</feature>
<keyword evidence="3" id="KW-0597">Phosphoprotein</keyword>
<evidence type="ECO:0000259" key="9">
    <source>
        <dbReference type="PROSITE" id="PS50075"/>
    </source>
</evidence>
<dbReference type="GO" id="GO:0008168">
    <property type="term" value="F:methyltransferase activity"/>
    <property type="evidence" value="ECO:0007669"/>
    <property type="project" value="UniProtKB-KW"/>
</dbReference>
<dbReference type="InterPro" id="IPR036736">
    <property type="entry name" value="ACP-like_sf"/>
</dbReference>
<dbReference type="Gene3D" id="3.30.70.3290">
    <property type="match status" value="1"/>
</dbReference>
<sequence>MTASKASRDLLEYPPHSIAIVGMAGRFPNADSVEELWDLLIDGKSTVTPAPVDRIQLPKTKNHAETRWWGNFLRDPECFDHRFFKKSSREAIAWDPQQRILLEVLYQALESAGHFGPSSVDETHDYGCYIGAVMNNYYDNLTCYPATAYATVGTSRPFLSGVMSHHFGWTGPSLTIDTACSSSLVAINTACRAIWSGECSRAIAGGTNVISSPFDFQNLHAAGLLSPTGQCKPFDAGADGYCRGEGVGVVVLKPLSDAMQDNNNILGVIVASVANQNRNVSHITVPHSGSQVDLYQKSMKLGNVRPEAVSYIEAHGTGTGVGDPVEVASIRNAFGGPQRDSPLYFASIKGNIGHTEASAGVSGLIKVLLMLKHGRIPRQASFQGLNPKIPSLNPDRMAIPTSTLLWNQPARLACVNSHGAAGSNSTLLIRERPSLDSTVAPVQLSRYPLFISAGSMSSLVIYIKKLLVWLRNVEEVNDNLLASLAFNLADRANHSLPHILSTSVSNIADLEKELEETSCRPSKETVENPRPVVLVFGGQESDYIGLSEEVYQSCSVFRKYLDICNRHLVSKGLESLYPVVFRQTSIKNVTTLHTALFAVQYASARAWIDCALKVDAVVGHSFGQLTAYCISGSLSLSDALTLVVERASLMQECWGPEHGSMISLQTDRPTLDRILGSLKTQDSAFYAEIACYNGPKSYVVVGSTQAIQSVEQHVAETPSLRNAVRKKRLNVTHGFHSKFTEPMLPRIAAVAKELDWTPPVLHLETCTDVHNVTEPDFRIVSNHIRTPVFFQQAIERLTARFSQCTWIEAGHGSSVIQLVKSSVPDVQGHKFLPTLLASPNGLGHLTEATISLWKSGHAVQFWPFHRSQRLNYEHLSLPPYQFEKTKLWLPFIGRAPQNEVKRTDMLETYELISFIQFNDKSQKEATFRIDPRSHRFHNMVEGHVMATQALVPASLYFEIVARAALCLENDTDARVYVPGVDDLQMKSPIGRDTSVEILLTLKRLGGADPAWSFLITTRTTMAGARQGAEPLKHCMGRVFLKRRDDVQAARTFKRFEILTGHRRCEELFEHHGAEKMKGSHIYRAFSTVVQYGEIFHGIKSIVCVGNEAAGTVILTPEITAPADQRLCDTPMIDSFMQFAGFLVNYFNNPSLDDVLICGEIEHIEIGGRFNPDTKEWSVYAIMSEDSEFDASADLYVFEHESKSMVMATFGCRFSKMPQTLLAKVLQNKNLSEASRVDSQNLPNIAGATEKLNPLVPNVSSTSTRIQSSRKRELLQILSSITDIPLDDIKDESTLEDLGIDSLMATEVLNDIRKILNLAIDLTTFLFFPHVRALVAHVDEMLGMSSSQDSAFDTPLSRSTDHNAGVNDSNVDTPDPLEEVPRPSITSALRAFEDTRLQFDQVAYEMKAVGFWSEAHPDQARLVLAYVVGAFAKLGCELANLQPGDRVPQIKALDKHKQLVHQLYHVLEDGKLIESTNQGFVRSNVRLDETPAESIYQQIVGLHPQHDNVNKLVRAVGSRLVACLTGDENALQIIFGNKETKNILENMYEFWPLLRTCTVLLGEFLLKALANGTGGGKFRILEVGAGTGGTTRYIVSHLKDHGVPFEYVFTDISASLVAAARKQFNDVDDITFDILDIEKPVKPEYEGAFHCIIATNCIHATRNLETSLFHMQNMLREDGALTLIEITKNMFWLDIVVGLFEGWWLFEDGRSHALVDESHWECAMKNSGFREVLWSDGVTLESKTVRVIGGFLRRNAARANESSRDKRPMEVTVKTVVYKKVGDQEIHADIYYPGEDRSVNKNIPIALMIHGGSHVIFSRKDIRPAQTQLLLKKGFLPVSLDHRLCPEVSLSEGPMVDVCDALSWARYTLPNINHCRPGIQIDGNRVVVVGWSSGGQLALSLGWTAPQRGLKPPEAILAFYCPTDYEDEWWKHPIQPIGAEDKGYEYDILDSVQDRPITNYAKIGAWEPLSDPRILTDARSRIVLHINWKAQTLPVILDGLPSRNNASQYPDIKDWNALPQPSPDKIVAASALAQIHRDKFHTPTFLIHGTADDLVPWQQSQSTYEALLERNIESKLVLIEGAPHICDLSSDVESEGWKAVVQGYDFLSSFV</sequence>
<evidence type="ECO:0000256" key="8">
    <source>
        <dbReference type="SAM" id="MobiDB-lite"/>
    </source>
</evidence>
<dbReference type="InterPro" id="IPR006162">
    <property type="entry name" value="Ppantetheine_attach_site"/>
</dbReference>
<dbReference type="SUPFAM" id="SSF53335">
    <property type="entry name" value="S-adenosyl-L-methionine-dependent methyltransferases"/>
    <property type="match status" value="1"/>
</dbReference>
<feature type="active site" description="Proton donor; for dehydratase activity" evidence="7">
    <location>
        <position position="1133"/>
    </location>
</feature>
<dbReference type="SMART" id="SM00827">
    <property type="entry name" value="PKS_AT"/>
    <property type="match status" value="1"/>
</dbReference>
<dbReference type="Pfam" id="PF00109">
    <property type="entry name" value="ketoacyl-synt"/>
    <property type="match status" value="1"/>
</dbReference>
<dbReference type="InterPro" id="IPR050091">
    <property type="entry name" value="PKS_NRPS_Biosynth_Enz"/>
</dbReference>
<dbReference type="InterPro" id="IPR018201">
    <property type="entry name" value="Ketoacyl_synth_AS"/>
</dbReference>
<dbReference type="Pfam" id="PF02801">
    <property type="entry name" value="Ketoacyl-synt_C"/>
    <property type="match status" value="1"/>
</dbReference>
<dbReference type="SUPFAM" id="SSF52151">
    <property type="entry name" value="FabD/lysophospholipase-like"/>
    <property type="match status" value="1"/>
</dbReference>
<evidence type="ECO:0000256" key="2">
    <source>
        <dbReference type="ARBA" id="ARBA00022450"/>
    </source>
</evidence>
<dbReference type="InterPro" id="IPR013217">
    <property type="entry name" value="Methyltransf_12"/>
</dbReference>
<dbReference type="SUPFAM" id="SSF53474">
    <property type="entry name" value="alpha/beta-Hydrolases"/>
    <property type="match status" value="1"/>
</dbReference>
<dbReference type="GO" id="GO:0004315">
    <property type="term" value="F:3-oxoacyl-[acyl-carrier-protein] synthase activity"/>
    <property type="evidence" value="ECO:0007669"/>
    <property type="project" value="InterPro"/>
</dbReference>
<dbReference type="GO" id="GO:0032259">
    <property type="term" value="P:methylation"/>
    <property type="evidence" value="ECO:0007669"/>
    <property type="project" value="UniProtKB-KW"/>
</dbReference>
<dbReference type="InterPro" id="IPR009081">
    <property type="entry name" value="PP-bd_ACP"/>
</dbReference>
<dbReference type="PANTHER" id="PTHR43775:SF21">
    <property type="entry name" value="NON-REDUCING POLYKETIDE SYNTHASE AUSA-RELATED"/>
    <property type="match status" value="1"/>
</dbReference>
<dbReference type="GO" id="GO:0006508">
    <property type="term" value="P:proteolysis"/>
    <property type="evidence" value="ECO:0007669"/>
    <property type="project" value="InterPro"/>
</dbReference>
<dbReference type="InterPro" id="IPR014043">
    <property type="entry name" value="Acyl_transferase_dom"/>
</dbReference>
<dbReference type="Pfam" id="PF00326">
    <property type="entry name" value="Peptidase_S9"/>
    <property type="match status" value="1"/>
</dbReference>
<evidence type="ECO:0000256" key="5">
    <source>
        <dbReference type="ARBA" id="ARBA00022679"/>
    </source>
</evidence>
<keyword evidence="2" id="KW-0596">Phosphopantetheine</keyword>
<dbReference type="SUPFAM" id="SSF47336">
    <property type="entry name" value="ACP-like"/>
    <property type="match status" value="1"/>
</dbReference>
<dbReference type="SUPFAM" id="SSF55048">
    <property type="entry name" value="Probable ACP-binding domain of malonyl-CoA ACP transacylase"/>
    <property type="match status" value="1"/>
</dbReference>
<dbReference type="InterPro" id="IPR016035">
    <property type="entry name" value="Acyl_Trfase/lysoPLipase"/>
</dbReference>
<gene>
    <name evidence="12" type="ORF">EJ04DRAFT_590287</name>
</gene>
<dbReference type="InterPro" id="IPR041068">
    <property type="entry name" value="HTH_51"/>
</dbReference>
<dbReference type="InterPro" id="IPR001227">
    <property type="entry name" value="Ac_transferase_dom_sf"/>
</dbReference>
<dbReference type="OrthoDB" id="429813at2759"/>
<dbReference type="PROSITE" id="PS52004">
    <property type="entry name" value="KS3_2"/>
    <property type="match status" value="1"/>
</dbReference>
<dbReference type="Gene3D" id="3.40.50.1820">
    <property type="entry name" value="alpha/beta hydrolase"/>
    <property type="match status" value="1"/>
</dbReference>
<accession>A0A9P4UW28</accession>
<dbReference type="InterPro" id="IPR014030">
    <property type="entry name" value="Ketoacyl_synth_N"/>
</dbReference>
<evidence type="ECO:0000259" key="10">
    <source>
        <dbReference type="PROSITE" id="PS52004"/>
    </source>
</evidence>
<dbReference type="Pfam" id="PF08242">
    <property type="entry name" value="Methyltransf_12"/>
    <property type="match status" value="1"/>
</dbReference>
<dbReference type="CDD" id="cd02440">
    <property type="entry name" value="AdoMet_MTases"/>
    <property type="match status" value="1"/>
</dbReference>
<evidence type="ECO:0000256" key="1">
    <source>
        <dbReference type="ARBA" id="ARBA00005179"/>
    </source>
</evidence>
<dbReference type="InterPro" id="IPR014031">
    <property type="entry name" value="Ketoacyl_synth_C"/>
</dbReference>
<dbReference type="PANTHER" id="PTHR43775">
    <property type="entry name" value="FATTY ACID SYNTHASE"/>
    <property type="match status" value="1"/>
</dbReference>
<comment type="caution">
    <text evidence="12">The sequence shown here is derived from an EMBL/GenBank/DDBJ whole genome shotgun (WGS) entry which is preliminary data.</text>
</comment>
<evidence type="ECO:0000259" key="11">
    <source>
        <dbReference type="PROSITE" id="PS52019"/>
    </source>
</evidence>
<keyword evidence="13" id="KW-1185">Reference proteome</keyword>
<dbReference type="Gene3D" id="3.10.129.110">
    <property type="entry name" value="Polyketide synthase dehydratase"/>
    <property type="match status" value="1"/>
</dbReference>
<dbReference type="SUPFAM" id="SSF53901">
    <property type="entry name" value="Thiolase-like"/>
    <property type="match status" value="1"/>
</dbReference>
<comment type="pathway">
    <text evidence="1">Secondary metabolite biosynthesis.</text>
</comment>
<dbReference type="Pfam" id="PF07859">
    <property type="entry name" value="Abhydrolase_3"/>
    <property type="match status" value="1"/>
</dbReference>
<dbReference type="Pfam" id="PF00698">
    <property type="entry name" value="Acyl_transf_1"/>
    <property type="match status" value="1"/>
</dbReference>
<dbReference type="GO" id="GO:0031177">
    <property type="term" value="F:phosphopantetheine binding"/>
    <property type="evidence" value="ECO:0007669"/>
    <property type="project" value="InterPro"/>
</dbReference>
<keyword evidence="6" id="KW-0511">Multifunctional enzyme</keyword>
<keyword evidence="4" id="KW-0489">Methyltransferase</keyword>
<dbReference type="InterPro" id="IPR029058">
    <property type="entry name" value="AB_hydrolase_fold"/>
</dbReference>
<dbReference type="PROSITE" id="PS50075">
    <property type="entry name" value="CARRIER"/>
    <property type="match status" value="1"/>
</dbReference>